<feature type="domain" description="PXA" evidence="3">
    <location>
        <begin position="288"/>
        <end position="468"/>
    </location>
</feature>
<feature type="region of interest" description="Disordered" evidence="2">
    <location>
        <begin position="500"/>
        <end position="519"/>
    </location>
</feature>
<evidence type="ECO:0000313" key="4">
    <source>
        <dbReference type="EMBL" id="KAF2808026.1"/>
    </source>
</evidence>
<proteinExistence type="inferred from homology"/>
<dbReference type="PANTHER" id="PTHR22775">
    <property type="entry name" value="SORTING NEXIN"/>
    <property type="match status" value="1"/>
</dbReference>
<organism evidence="4">
    <name type="scientific">Mytilinidion resinicola</name>
    <dbReference type="NCBI Taxonomy" id="574789"/>
    <lineage>
        <taxon>Eukaryota</taxon>
        <taxon>Fungi</taxon>
        <taxon>Dikarya</taxon>
        <taxon>Ascomycota</taxon>
        <taxon>Pezizomycotina</taxon>
        <taxon>Dothideomycetes</taxon>
        <taxon>Pleosporomycetidae</taxon>
        <taxon>Mytilinidiales</taxon>
        <taxon>Mytilinidiaceae</taxon>
        <taxon>Mytilinidion</taxon>
    </lineage>
</organism>
<dbReference type="AlphaFoldDB" id="A0A6A6YGT4"/>
<keyword evidence="5" id="KW-1185">Reference proteome</keyword>
<reference evidence="4 6" key="1">
    <citation type="journal article" date="2020" name="Stud. Mycol.">
        <title>101 Dothideomycetes genomes: a test case for predicting lifestyles and emergence of pathogens.</title>
        <authorList>
            <person name="Haridas S."/>
            <person name="Albert R."/>
            <person name="Binder M."/>
            <person name="Bloem J."/>
            <person name="Labutti K."/>
            <person name="Salamov A."/>
            <person name="Andreopoulos B."/>
            <person name="Baker S."/>
            <person name="Barry K."/>
            <person name="Bills G."/>
            <person name="Bluhm B."/>
            <person name="Cannon C."/>
            <person name="Castanera R."/>
            <person name="Culley D."/>
            <person name="Daum C."/>
            <person name="Ezra D."/>
            <person name="Gonzalez J."/>
            <person name="Henrissat B."/>
            <person name="Kuo A."/>
            <person name="Liang C."/>
            <person name="Lipzen A."/>
            <person name="Lutzoni F."/>
            <person name="Magnuson J."/>
            <person name="Mondo S."/>
            <person name="Nolan M."/>
            <person name="Ohm R."/>
            <person name="Pangilinan J."/>
            <person name="Park H.-J."/>
            <person name="Ramirez L."/>
            <person name="Alfaro M."/>
            <person name="Sun H."/>
            <person name="Tritt A."/>
            <person name="Yoshinaga Y."/>
            <person name="Zwiers L.-H."/>
            <person name="Turgeon B."/>
            <person name="Goodwin S."/>
            <person name="Spatafora J."/>
            <person name="Crous P."/>
            <person name="Grigoriev I."/>
        </authorList>
    </citation>
    <scope>NUCLEOTIDE SEQUENCE</scope>
    <source>
        <strain evidence="4 6">CBS 304.34</strain>
    </source>
</reference>
<feature type="compositionally biased region" description="Basic and acidic residues" evidence="2">
    <location>
        <begin position="906"/>
        <end position="918"/>
    </location>
</feature>
<evidence type="ECO:0000313" key="5">
    <source>
        <dbReference type="Proteomes" id="UP000504636"/>
    </source>
</evidence>
<dbReference type="RefSeq" id="XP_033574990.1">
    <property type="nucleotide sequence ID" value="XM_033722991.1"/>
</dbReference>
<dbReference type="InterPro" id="IPR001683">
    <property type="entry name" value="PX_dom"/>
</dbReference>
<feature type="compositionally biased region" description="Low complexity" evidence="2">
    <location>
        <begin position="999"/>
        <end position="1041"/>
    </location>
</feature>
<protein>
    <recommendedName>
        <fullName evidence="3">PXA domain-containing protein</fullName>
    </recommendedName>
</protein>
<dbReference type="Pfam" id="PF02194">
    <property type="entry name" value="PXA"/>
    <property type="match status" value="1"/>
</dbReference>
<dbReference type="GO" id="GO:0035091">
    <property type="term" value="F:phosphatidylinositol binding"/>
    <property type="evidence" value="ECO:0007669"/>
    <property type="project" value="InterPro"/>
</dbReference>
<feature type="region of interest" description="Disordered" evidence="2">
    <location>
        <begin position="826"/>
        <end position="1041"/>
    </location>
</feature>
<dbReference type="InterPro" id="IPR003114">
    <property type="entry name" value="Phox_assoc"/>
</dbReference>
<dbReference type="PANTHER" id="PTHR22775:SF47">
    <property type="entry name" value="MEIOTICALLY UP-REGULATED GENE 122 PROTEIN"/>
    <property type="match status" value="1"/>
</dbReference>
<name>A0A6A6YGT4_9PEZI</name>
<feature type="region of interest" description="Disordered" evidence="2">
    <location>
        <begin position="549"/>
        <end position="615"/>
    </location>
</feature>
<evidence type="ECO:0000313" key="6">
    <source>
        <dbReference type="RefSeq" id="XP_033574990.1"/>
    </source>
</evidence>
<dbReference type="Proteomes" id="UP000504636">
    <property type="component" value="Unplaced"/>
</dbReference>
<feature type="compositionally biased region" description="Polar residues" evidence="2">
    <location>
        <begin position="554"/>
        <end position="583"/>
    </location>
</feature>
<reference evidence="6" key="2">
    <citation type="submission" date="2020-04" db="EMBL/GenBank/DDBJ databases">
        <authorList>
            <consortium name="NCBI Genome Project"/>
        </authorList>
    </citation>
    <scope>NUCLEOTIDE SEQUENCE</scope>
    <source>
        <strain evidence="6">CBS 304.34</strain>
    </source>
</reference>
<dbReference type="Gene3D" id="3.30.1520.10">
    <property type="entry name" value="Phox-like domain"/>
    <property type="match status" value="1"/>
</dbReference>
<dbReference type="CDD" id="cd06093">
    <property type="entry name" value="PX_domain"/>
    <property type="match status" value="1"/>
</dbReference>
<evidence type="ECO:0000259" key="3">
    <source>
        <dbReference type="PROSITE" id="PS51207"/>
    </source>
</evidence>
<dbReference type="Pfam" id="PF00787">
    <property type="entry name" value="PX"/>
    <property type="match status" value="1"/>
</dbReference>
<dbReference type="FunFam" id="3.30.1520.10:FF:000065">
    <property type="entry name" value="PX domain protein (AFU_orthologue AFUA_2G07450)"/>
    <property type="match status" value="1"/>
</dbReference>
<evidence type="ECO:0000256" key="2">
    <source>
        <dbReference type="SAM" id="MobiDB-lite"/>
    </source>
</evidence>
<dbReference type="PROSITE" id="PS51207">
    <property type="entry name" value="PXA"/>
    <property type="match status" value="1"/>
</dbReference>
<dbReference type="SUPFAM" id="SSF64268">
    <property type="entry name" value="PX domain"/>
    <property type="match status" value="1"/>
</dbReference>
<feature type="compositionally biased region" description="Polar residues" evidence="2">
    <location>
        <begin position="872"/>
        <end position="902"/>
    </location>
</feature>
<accession>A0A6A6YGT4</accession>
<dbReference type="GeneID" id="54463884"/>
<comment type="similarity">
    <text evidence="1">Belongs to the sorting nexin family.</text>
</comment>
<evidence type="ECO:0000256" key="1">
    <source>
        <dbReference type="ARBA" id="ARBA00010883"/>
    </source>
</evidence>
<feature type="compositionally biased region" description="Polar residues" evidence="2">
    <location>
        <begin position="833"/>
        <end position="864"/>
    </location>
</feature>
<feature type="compositionally biased region" description="Basic and acidic residues" evidence="2">
    <location>
        <begin position="500"/>
        <end position="512"/>
    </location>
</feature>
<sequence>MASRCHDRSWLVIDDLIYRGSGIRHCPANSIDLPLDLNPVSLPSRRRVRDVYIGAYARLFAEVVGSNGEASHPVDETGGHYAVDASVGVYMVLSQLKTSPNKAFRGRRQGDIRKEELVDGALRFPAGPKALHVGQDDGICHFCRHLERSKEHTAIPNTSEIIQNAQFTAQALTNRALHFLATASNESLGACLVGLGATTYLVLGRVGLVLIGVVGGVVLHATWENQSNGKEGARDQDARRRETGLDVVHRVLDWRGAAAESKEKGSEDDSGTDVKLYSGKHLDYSDFKPETASALTEFTDAVVRDYVKWWYSPILPTELSFPNAARQTLTAFILSLSSHLSRKRPADTLLDFVTHSSSILIVFFTELSTALAASPSTAPSDAINTYLQMKPDSNLASVLNPKHQATKLDLVAEDILQNYLEPKTYNCQPARIFLREILAKVILEMTVASCSKPEWINGWIVYLLEEGEPELLNAIDAGVEGSSGDRLQNVTNQIKQHEHIVKSEGTDEERRNNAHHKRVVSKAQEAMDEAMREAQRLTELIAEEDAKRLRNQKQHASTNSINDDVSESTTQGIATPTSSQSDAANDHDNEGTTSGNASMETSRSMPSEAPSSPQKTAFTSFDQIVPNQPPTALLANPPEKPPPLTLYNANLVIFDDSMPGDKAIIRTKPNPEYLIQIEPSSSHHPGWMIARKFADFETLHEILRRIATISGVPGFTEAHPTLPMWKGHTKASFRGELERYLNDAVRFKPLAESEGMKRFLEKDTGLNRSPGATDKGGFPGIGWPTPAAFETMGKGMFDILTKAPKEVAGGGKALFGGVTGVLGNVGSQLGPKKSNSVQSTSSLNRSTTASPATKHTRAESTVSELPTHIRTESSVSLFPSNSRRASQDSLRGSPIVDTQPSLVPQMERRPSYNPERRPSSSSYERSRNNSRAPSLRESMEFSPIHGGDQILTLPPPPTDMPDDYGSPTSYGPPLPSRKLYPENESIHSHHPSRTSNTSLPLPTDAPTLPARRLSTASTTSTAPPKSARASTTKPPKTFPPFTEQETQVTIELLFAVINELYTLSSAWQIRRTLLNAAKTFLLRPGNPQLDSIRQLLQSTVIDENTSDAGVAFHIRKIRANGLPTEAELKTWPKEMSVEEKERLREKARKLLVERGMPQALTSVMGQAASGEALGRVFDCLQVEAVARGVIFGLLLQGMRAVVQ</sequence>
<dbReference type="InterPro" id="IPR013937">
    <property type="entry name" value="Sorting_nexin_C"/>
</dbReference>
<dbReference type="SMART" id="SM00313">
    <property type="entry name" value="PXA"/>
    <property type="match status" value="1"/>
</dbReference>
<reference evidence="6" key="3">
    <citation type="submission" date="2025-04" db="UniProtKB">
        <authorList>
            <consortium name="RefSeq"/>
        </authorList>
    </citation>
    <scope>IDENTIFICATION</scope>
    <source>
        <strain evidence="6">CBS 304.34</strain>
    </source>
</reference>
<feature type="compositionally biased region" description="Polar residues" evidence="2">
    <location>
        <begin position="591"/>
        <end position="615"/>
    </location>
</feature>
<dbReference type="EMBL" id="MU003704">
    <property type="protein sequence ID" value="KAF2808026.1"/>
    <property type="molecule type" value="Genomic_DNA"/>
</dbReference>
<dbReference type="Pfam" id="PF08628">
    <property type="entry name" value="Nexin_C"/>
    <property type="match status" value="1"/>
</dbReference>
<gene>
    <name evidence="4 6" type="ORF">BDZ99DRAFT_489546</name>
</gene>
<dbReference type="OrthoDB" id="41200at2759"/>
<dbReference type="InterPro" id="IPR036871">
    <property type="entry name" value="PX_dom_sf"/>
</dbReference>